<evidence type="ECO:0000256" key="1">
    <source>
        <dbReference type="ARBA" id="ARBA00003618"/>
    </source>
</evidence>
<gene>
    <name evidence="12" type="ORF">CferDRAFT_1713</name>
</gene>
<name>Q0YU48_9CHLB</name>
<dbReference type="PIRSF" id="PIRSF003128">
    <property type="entry name" value="RecN"/>
    <property type="match status" value="1"/>
</dbReference>
<dbReference type="GO" id="GO:0009432">
    <property type="term" value="P:SOS response"/>
    <property type="evidence" value="ECO:0007669"/>
    <property type="project" value="TreeGrafter"/>
</dbReference>
<sequence length="571" mass="63234">MLFSLYIRNFALIQELTVEFRPGLTIITGETGAGKSILMGALNIVLGERASSDLVRSGANKAVIEAVLKEAGSEKIDTILHGADIEPAVELILRRELSSTGQSRCFINDTPCTAGLLKQVGELLIDLHGQHEHQLLLRAETHETLLDEFAGSLPEVTAYRTTRTRLRNFQLEIERLNKEVAEIRDKKELLDFQLNELNMLDLKRGEEESAETEITLLENAETLFTLSTALSDQLYDCEHSAYSVLSTAIHTLEKLADIDKQFAIHLEETRTAKSIVDELARFSRSYSAAIDFNPSRLEELRERQLQLQRISKKYGRTLPELIDLRDELDTRIALENNLEEEISRIESEITQQKERLSVDAARLSLKRQKEACRLESIIQGELADLGIPNATFIVSMVHEEQENGEIALEGKTYTALPNGYDRIEFLISTNPGEKPRPLVKVASGGEISRIMLALKSALAASADLPILVFDEIDTGISGRIADAVGNSLKTLSRLHQIIAITHLPQIAAMADLHLSVEKSVLGERTVTEVTVLDRESRLQAIAALISGNRISPSSLTLAAELVAGAESALRH</sequence>
<reference evidence="12 13" key="1">
    <citation type="submission" date="2006-07" db="EMBL/GenBank/DDBJ databases">
        <title>Annotation of the draft genome assembly of Chlorobium ferroxidans DSM 13031.</title>
        <authorList>
            <consortium name="US DOE Joint Genome Institute (JGI-ORNL)"/>
            <person name="Larimer F."/>
            <person name="Land M."/>
            <person name="Hauser L."/>
        </authorList>
    </citation>
    <scope>NUCLEOTIDE SEQUENCE [LARGE SCALE GENOMIC DNA]</scope>
    <source>
        <strain evidence="12 13">DSM 13031</strain>
    </source>
</reference>
<evidence type="ECO:0000256" key="2">
    <source>
        <dbReference type="ARBA" id="ARBA00009441"/>
    </source>
</evidence>
<proteinExistence type="inferred from homology"/>
<dbReference type="SUPFAM" id="SSF52540">
    <property type="entry name" value="P-loop containing nucleoside triphosphate hydrolases"/>
    <property type="match status" value="1"/>
</dbReference>
<evidence type="ECO:0000256" key="4">
    <source>
        <dbReference type="ARBA" id="ARBA00022741"/>
    </source>
</evidence>
<dbReference type="EMBL" id="AASE01000002">
    <property type="protein sequence ID" value="EAT59706.1"/>
    <property type="molecule type" value="Genomic_DNA"/>
</dbReference>
<accession>Q0YU48</accession>
<evidence type="ECO:0000256" key="5">
    <source>
        <dbReference type="ARBA" id="ARBA00022763"/>
    </source>
</evidence>
<dbReference type="GO" id="GO:0006310">
    <property type="term" value="P:DNA recombination"/>
    <property type="evidence" value="ECO:0007669"/>
    <property type="project" value="InterPro"/>
</dbReference>
<evidence type="ECO:0000313" key="12">
    <source>
        <dbReference type="EMBL" id="EAT59706.1"/>
    </source>
</evidence>
<dbReference type="PANTHER" id="PTHR11059:SF0">
    <property type="entry name" value="DNA REPAIR PROTEIN RECN"/>
    <property type="match status" value="1"/>
</dbReference>
<comment type="function">
    <text evidence="1 9">May be involved in recombinational repair of damaged DNA.</text>
</comment>
<dbReference type="NCBIfam" id="TIGR00634">
    <property type="entry name" value="recN"/>
    <property type="match status" value="1"/>
</dbReference>
<dbReference type="InterPro" id="IPR004604">
    <property type="entry name" value="DNA_recomb/repair_RecN"/>
</dbReference>
<comment type="similarity">
    <text evidence="2 9">Belongs to the RecN family.</text>
</comment>
<keyword evidence="7 9" id="KW-0234">DNA repair</keyword>
<evidence type="ECO:0000256" key="9">
    <source>
        <dbReference type="PIRNR" id="PIRNR003128"/>
    </source>
</evidence>
<protein>
    <recommendedName>
        <fullName evidence="3 9">DNA repair protein RecN</fullName>
    </recommendedName>
    <alternativeName>
        <fullName evidence="8 9">Recombination protein N</fullName>
    </alternativeName>
</protein>
<dbReference type="OrthoDB" id="9806954at2"/>
<evidence type="ECO:0000256" key="6">
    <source>
        <dbReference type="ARBA" id="ARBA00022840"/>
    </source>
</evidence>
<feature type="coiled-coil region" evidence="10">
    <location>
        <begin position="159"/>
        <end position="193"/>
    </location>
</feature>
<evidence type="ECO:0000256" key="7">
    <source>
        <dbReference type="ARBA" id="ARBA00023204"/>
    </source>
</evidence>
<evidence type="ECO:0000256" key="3">
    <source>
        <dbReference type="ARBA" id="ARBA00021315"/>
    </source>
</evidence>
<organism evidence="12 13">
    <name type="scientific">Chlorobium ferrooxidans DSM 13031</name>
    <dbReference type="NCBI Taxonomy" id="377431"/>
    <lineage>
        <taxon>Bacteria</taxon>
        <taxon>Pseudomonadati</taxon>
        <taxon>Chlorobiota</taxon>
        <taxon>Chlorobiia</taxon>
        <taxon>Chlorobiales</taxon>
        <taxon>Chlorobiaceae</taxon>
        <taxon>Chlorobium/Pelodictyon group</taxon>
        <taxon>Chlorobium</taxon>
    </lineage>
</organism>
<dbReference type="RefSeq" id="WP_006365480.1">
    <property type="nucleotide sequence ID" value="NZ_AASE01000002.1"/>
</dbReference>
<dbReference type="GO" id="GO:0006281">
    <property type="term" value="P:DNA repair"/>
    <property type="evidence" value="ECO:0007669"/>
    <property type="project" value="UniProtKB-KW"/>
</dbReference>
<evidence type="ECO:0000313" key="13">
    <source>
        <dbReference type="Proteomes" id="UP000004162"/>
    </source>
</evidence>
<keyword evidence="5 9" id="KW-0227">DNA damage</keyword>
<dbReference type="FunFam" id="3.40.50.300:FF:000319">
    <property type="entry name" value="DNA repair protein RecN"/>
    <property type="match status" value="1"/>
</dbReference>
<keyword evidence="10" id="KW-0175">Coiled coil</keyword>
<dbReference type="CDD" id="cd03241">
    <property type="entry name" value="ABC_RecN"/>
    <property type="match status" value="2"/>
</dbReference>
<dbReference type="InterPro" id="IPR003395">
    <property type="entry name" value="RecF/RecN/SMC_N"/>
</dbReference>
<dbReference type="InterPro" id="IPR027417">
    <property type="entry name" value="P-loop_NTPase"/>
</dbReference>
<comment type="caution">
    <text evidence="12">The sequence shown here is derived from an EMBL/GenBank/DDBJ whole genome shotgun (WGS) entry which is preliminary data.</text>
</comment>
<evidence type="ECO:0000259" key="11">
    <source>
        <dbReference type="Pfam" id="PF02463"/>
    </source>
</evidence>
<dbReference type="GO" id="GO:0043590">
    <property type="term" value="C:bacterial nucleoid"/>
    <property type="evidence" value="ECO:0007669"/>
    <property type="project" value="TreeGrafter"/>
</dbReference>
<reference evidence="12 13" key="2">
    <citation type="submission" date="2006-07" db="EMBL/GenBank/DDBJ databases">
        <title>Sequencing of the draft genome and assembly of Chlorobium ferroxidans DSM 13031.</title>
        <authorList>
            <consortium name="US DOE Joint Genome Institute (JGI-PGF)"/>
            <person name="Copeland A."/>
            <person name="Lucas S."/>
            <person name="Lapidus A."/>
            <person name="Barry K."/>
            <person name="Glavina del Rio T."/>
            <person name="Dalin E."/>
            <person name="Tice H."/>
            <person name="Bruce D."/>
            <person name="Pitluck S."/>
            <person name="Richardson P."/>
        </authorList>
    </citation>
    <scope>NUCLEOTIDE SEQUENCE [LARGE SCALE GENOMIC DNA]</scope>
    <source>
        <strain evidence="12 13">DSM 13031</strain>
    </source>
</reference>
<dbReference type="AlphaFoldDB" id="Q0YU48"/>
<feature type="domain" description="RecF/RecN/SMC N-terminal" evidence="11">
    <location>
        <begin position="3"/>
        <end position="517"/>
    </location>
</feature>
<keyword evidence="4" id="KW-0547">Nucleotide-binding</keyword>
<dbReference type="Proteomes" id="UP000004162">
    <property type="component" value="Unassembled WGS sequence"/>
</dbReference>
<dbReference type="GO" id="GO:0005524">
    <property type="term" value="F:ATP binding"/>
    <property type="evidence" value="ECO:0007669"/>
    <property type="project" value="UniProtKB-KW"/>
</dbReference>
<evidence type="ECO:0000256" key="8">
    <source>
        <dbReference type="ARBA" id="ARBA00033408"/>
    </source>
</evidence>
<keyword evidence="13" id="KW-1185">Reference proteome</keyword>
<evidence type="ECO:0000256" key="10">
    <source>
        <dbReference type="SAM" id="Coils"/>
    </source>
</evidence>
<dbReference type="PANTHER" id="PTHR11059">
    <property type="entry name" value="DNA REPAIR PROTEIN RECN"/>
    <property type="match status" value="1"/>
</dbReference>
<dbReference type="Gene3D" id="3.40.50.300">
    <property type="entry name" value="P-loop containing nucleotide triphosphate hydrolases"/>
    <property type="match status" value="2"/>
</dbReference>
<dbReference type="Pfam" id="PF02463">
    <property type="entry name" value="SMC_N"/>
    <property type="match status" value="1"/>
</dbReference>
<keyword evidence="6" id="KW-0067">ATP-binding</keyword>